<accession>A0ABP8S310</accession>
<dbReference type="PRINTS" id="PR00502">
    <property type="entry name" value="NUDIXFAMILY"/>
</dbReference>
<dbReference type="Gene3D" id="3.90.79.10">
    <property type="entry name" value="Nucleoside Triphosphate Pyrophosphohydrolase"/>
    <property type="match status" value="1"/>
</dbReference>
<dbReference type="InterPro" id="IPR020476">
    <property type="entry name" value="Nudix_hydrolase"/>
</dbReference>
<keyword evidence="8" id="KW-0460">Magnesium</keyword>
<evidence type="ECO:0000256" key="11">
    <source>
        <dbReference type="ARBA" id="ARBA00038905"/>
    </source>
</evidence>
<keyword evidence="5" id="KW-0479">Metal-binding</keyword>
<comment type="cofactor">
    <cofactor evidence="1">
        <name>Mg(2+)</name>
        <dbReference type="ChEBI" id="CHEBI:18420"/>
    </cofactor>
</comment>
<protein>
    <recommendedName>
        <fullName evidence="11">8-oxo-dGTP diphosphatase</fullName>
        <ecNumber evidence="11">3.6.1.55</ecNumber>
    </recommendedName>
</protein>
<keyword evidence="9" id="KW-0234">DNA repair</keyword>
<dbReference type="PANTHER" id="PTHR47707">
    <property type="entry name" value="8-OXO-DGTP DIPHOSPHATASE"/>
    <property type="match status" value="1"/>
</dbReference>
<dbReference type="InterPro" id="IPR023393">
    <property type="entry name" value="START-like_dom_sf"/>
</dbReference>
<feature type="domain" description="Nudix hydrolase" evidence="12">
    <location>
        <begin position="178"/>
        <end position="306"/>
    </location>
</feature>
<dbReference type="InterPro" id="IPR000086">
    <property type="entry name" value="NUDIX_hydrolase_dom"/>
</dbReference>
<dbReference type="SUPFAM" id="SSF55811">
    <property type="entry name" value="Nudix"/>
    <property type="match status" value="1"/>
</dbReference>
<keyword evidence="3" id="KW-0515">Mutator protein</keyword>
<dbReference type="PANTHER" id="PTHR47707:SF1">
    <property type="entry name" value="NUDIX HYDROLASE FAMILY PROTEIN"/>
    <property type="match status" value="1"/>
</dbReference>
<evidence type="ECO:0000256" key="5">
    <source>
        <dbReference type="ARBA" id="ARBA00022723"/>
    </source>
</evidence>
<evidence type="ECO:0000256" key="9">
    <source>
        <dbReference type="ARBA" id="ARBA00023204"/>
    </source>
</evidence>
<keyword evidence="14" id="KW-1185">Reference proteome</keyword>
<reference evidence="14" key="1">
    <citation type="journal article" date="2019" name="Int. J. Syst. Evol. Microbiol.">
        <title>The Global Catalogue of Microorganisms (GCM) 10K type strain sequencing project: providing services to taxonomists for standard genome sequencing and annotation.</title>
        <authorList>
            <consortium name="The Broad Institute Genomics Platform"/>
            <consortium name="The Broad Institute Genome Sequencing Center for Infectious Disease"/>
            <person name="Wu L."/>
            <person name="Ma J."/>
        </authorList>
    </citation>
    <scope>NUCLEOTIDE SEQUENCE [LARGE SCALE GENOMIC DNA]</scope>
    <source>
        <strain evidence="14">JCM 17906</strain>
    </source>
</reference>
<name>A0ABP8S310_9PSEU</name>
<evidence type="ECO:0000259" key="12">
    <source>
        <dbReference type="PROSITE" id="PS51462"/>
    </source>
</evidence>
<keyword evidence="4" id="KW-0235">DNA replication</keyword>
<dbReference type="InterPro" id="IPR047127">
    <property type="entry name" value="MutT-like"/>
</dbReference>
<evidence type="ECO:0000313" key="14">
    <source>
        <dbReference type="Proteomes" id="UP001501598"/>
    </source>
</evidence>
<dbReference type="PROSITE" id="PS51462">
    <property type="entry name" value="NUDIX"/>
    <property type="match status" value="1"/>
</dbReference>
<evidence type="ECO:0000256" key="2">
    <source>
        <dbReference type="ARBA" id="ARBA00005582"/>
    </source>
</evidence>
<organism evidence="13 14">
    <name type="scientific">Pseudonocardia xishanensis</name>
    <dbReference type="NCBI Taxonomy" id="630995"/>
    <lineage>
        <taxon>Bacteria</taxon>
        <taxon>Bacillati</taxon>
        <taxon>Actinomycetota</taxon>
        <taxon>Actinomycetes</taxon>
        <taxon>Pseudonocardiales</taxon>
        <taxon>Pseudonocardiaceae</taxon>
        <taxon>Pseudonocardia</taxon>
    </lineage>
</organism>
<evidence type="ECO:0000256" key="10">
    <source>
        <dbReference type="ARBA" id="ARBA00035861"/>
    </source>
</evidence>
<dbReference type="Pfam" id="PF00293">
    <property type="entry name" value="NUDIX"/>
    <property type="match status" value="1"/>
</dbReference>
<gene>
    <name evidence="13" type="ORF">GCM10023175_69180</name>
</gene>
<keyword evidence="6" id="KW-0227">DNA damage</keyword>
<proteinExistence type="inferred from homology"/>
<dbReference type="Proteomes" id="UP001501598">
    <property type="component" value="Unassembled WGS sequence"/>
</dbReference>
<evidence type="ECO:0000256" key="1">
    <source>
        <dbReference type="ARBA" id="ARBA00001946"/>
    </source>
</evidence>
<comment type="catalytic activity">
    <reaction evidence="10">
        <text>8-oxo-dGTP + H2O = 8-oxo-dGMP + diphosphate + H(+)</text>
        <dbReference type="Rhea" id="RHEA:31575"/>
        <dbReference type="ChEBI" id="CHEBI:15377"/>
        <dbReference type="ChEBI" id="CHEBI:15378"/>
        <dbReference type="ChEBI" id="CHEBI:33019"/>
        <dbReference type="ChEBI" id="CHEBI:63224"/>
        <dbReference type="ChEBI" id="CHEBI:77896"/>
        <dbReference type="EC" id="3.6.1.55"/>
    </reaction>
</comment>
<dbReference type="CDD" id="cd03425">
    <property type="entry name" value="NUDIX_MutT_NudA_like"/>
    <property type="match status" value="1"/>
</dbReference>
<keyword evidence="7" id="KW-0378">Hydrolase</keyword>
<evidence type="ECO:0000256" key="4">
    <source>
        <dbReference type="ARBA" id="ARBA00022705"/>
    </source>
</evidence>
<evidence type="ECO:0000256" key="8">
    <source>
        <dbReference type="ARBA" id="ARBA00022842"/>
    </source>
</evidence>
<dbReference type="Gene3D" id="3.30.530.20">
    <property type="match status" value="1"/>
</dbReference>
<dbReference type="SUPFAM" id="SSF55961">
    <property type="entry name" value="Bet v1-like"/>
    <property type="match status" value="1"/>
</dbReference>
<dbReference type="EC" id="3.6.1.55" evidence="11"/>
<evidence type="ECO:0000256" key="7">
    <source>
        <dbReference type="ARBA" id="ARBA00022801"/>
    </source>
</evidence>
<evidence type="ECO:0000313" key="13">
    <source>
        <dbReference type="EMBL" id="GAA4560036.1"/>
    </source>
</evidence>
<dbReference type="EMBL" id="BAABGT010000122">
    <property type="protein sequence ID" value="GAA4560036.1"/>
    <property type="molecule type" value="Genomic_DNA"/>
</dbReference>
<evidence type="ECO:0000256" key="3">
    <source>
        <dbReference type="ARBA" id="ARBA00022457"/>
    </source>
</evidence>
<sequence length="310" mass="32740">MVSDSRVVGDTRVPRPDARVGRGCDDRWVPVLSSSTTVDAPQRLVAGVVRDGAAAAEALTLAGHRYSASVRLLIPGDEVVLRARMAPGVRIPFHSRIRAVGPEGMTSELVGGLARSLVHTTTLRPQGSGTVLHDEIVWTSPLGPLGGLGDAVLVRRLIREMLAARSVVYRRRAEELAAAPVVVGAAIVRSGAVLAAQRDRPAELAGRWELPGGSVERGESEAAALARECREELGAVVAVGARLGTDLPITVRGQERVLRVRGATLGEGSAEPRALEHRAVRWLTAGELPTVAWVEADRALVPDLRSLVGG</sequence>
<comment type="similarity">
    <text evidence="2">Belongs to the Nudix hydrolase family.</text>
</comment>
<evidence type="ECO:0000256" key="6">
    <source>
        <dbReference type="ARBA" id="ARBA00022763"/>
    </source>
</evidence>
<dbReference type="InterPro" id="IPR015797">
    <property type="entry name" value="NUDIX_hydrolase-like_dom_sf"/>
</dbReference>
<comment type="caution">
    <text evidence="13">The sequence shown here is derived from an EMBL/GenBank/DDBJ whole genome shotgun (WGS) entry which is preliminary data.</text>
</comment>